<reference evidence="1" key="1">
    <citation type="submission" date="2020-04" db="EMBL/GenBank/DDBJ databases">
        <authorList>
            <person name="Alioto T."/>
            <person name="Alioto T."/>
            <person name="Gomez Garrido J."/>
        </authorList>
    </citation>
    <scope>NUCLEOTIDE SEQUENCE</scope>
    <source>
        <strain evidence="1">A484AB</strain>
    </source>
</reference>
<evidence type="ECO:0000313" key="2">
    <source>
        <dbReference type="Proteomes" id="UP001152795"/>
    </source>
</evidence>
<evidence type="ECO:0000313" key="1">
    <source>
        <dbReference type="EMBL" id="CAB4003978.1"/>
    </source>
</evidence>
<gene>
    <name evidence="1" type="ORF">PACLA_8A068281</name>
</gene>
<protein>
    <submittedName>
        <fullName evidence="1">Uncharacterized protein</fullName>
    </submittedName>
</protein>
<comment type="caution">
    <text evidence="1">The sequence shown here is derived from an EMBL/GenBank/DDBJ whole genome shotgun (WGS) entry which is preliminary data.</text>
</comment>
<dbReference type="AlphaFoldDB" id="A0A7D9IA40"/>
<accession>A0A7D9IA40</accession>
<proteinExistence type="predicted"/>
<keyword evidence="2" id="KW-1185">Reference proteome</keyword>
<feature type="non-terminal residue" evidence="1">
    <location>
        <position position="1"/>
    </location>
</feature>
<name>A0A7D9IA40_PARCT</name>
<organism evidence="1 2">
    <name type="scientific">Paramuricea clavata</name>
    <name type="common">Red gorgonian</name>
    <name type="synonym">Violescent sea-whip</name>
    <dbReference type="NCBI Taxonomy" id="317549"/>
    <lineage>
        <taxon>Eukaryota</taxon>
        <taxon>Metazoa</taxon>
        <taxon>Cnidaria</taxon>
        <taxon>Anthozoa</taxon>
        <taxon>Octocorallia</taxon>
        <taxon>Malacalcyonacea</taxon>
        <taxon>Plexauridae</taxon>
        <taxon>Paramuricea</taxon>
    </lineage>
</organism>
<dbReference type="Proteomes" id="UP001152795">
    <property type="component" value="Unassembled WGS sequence"/>
</dbReference>
<dbReference type="EMBL" id="CACRXK020004777">
    <property type="protein sequence ID" value="CAB4003978.1"/>
    <property type="molecule type" value="Genomic_DNA"/>
</dbReference>
<sequence>MEDGNLLANLSADNISAIDSRIRSRQLRVLASNLTKSSSSKNGFFSKTTEELEGWFKNVSTRDPSIIPTTTVSQ</sequence>